<reference evidence="16 17" key="2">
    <citation type="journal article" date="2018" name="Plant J.">
        <title>The Physcomitrella patens chromosome-scale assembly reveals moss genome structure and evolution.</title>
        <authorList>
            <person name="Lang D."/>
            <person name="Ullrich K.K."/>
            <person name="Murat F."/>
            <person name="Fuchs J."/>
            <person name="Jenkins J."/>
            <person name="Haas F.B."/>
            <person name="Piednoel M."/>
            <person name="Gundlach H."/>
            <person name="Van Bel M."/>
            <person name="Meyberg R."/>
            <person name="Vives C."/>
            <person name="Morata J."/>
            <person name="Symeonidi A."/>
            <person name="Hiss M."/>
            <person name="Muchero W."/>
            <person name="Kamisugi Y."/>
            <person name="Saleh O."/>
            <person name="Blanc G."/>
            <person name="Decker E.L."/>
            <person name="van Gessel N."/>
            <person name="Grimwood J."/>
            <person name="Hayes R.D."/>
            <person name="Graham S.W."/>
            <person name="Gunter L.E."/>
            <person name="McDaniel S.F."/>
            <person name="Hoernstein S.N.W."/>
            <person name="Larsson A."/>
            <person name="Li F.W."/>
            <person name="Perroud P.F."/>
            <person name="Phillips J."/>
            <person name="Ranjan P."/>
            <person name="Rokshar D.S."/>
            <person name="Rothfels C.J."/>
            <person name="Schneider L."/>
            <person name="Shu S."/>
            <person name="Stevenson D.W."/>
            <person name="Thummler F."/>
            <person name="Tillich M."/>
            <person name="Villarreal Aguilar J.C."/>
            <person name="Widiez T."/>
            <person name="Wong G.K."/>
            <person name="Wymore A."/>
            <person name="Zhang Y."/>
            <person name="Zimmer A.D."/>
            <person name="Quatrano R.S."/>
            <person name="Mayer K.F.X."/>
            <person name="Goodstein D."/>
            <person name="Casacuberta J.M."/>
            <person name="Vandepoele K."/>
            <person name="Reski R."/>
            <person name="Cuming A.C."/>
            <person name="Tuskan G.A."/>
            <person name="Maumus F."/>
            <person name="Salse J."/>
            <person name="Schmutz J."/>
            <person name="Rensing S.A."/>
        </authorList>
    </citation>
    <scope>NUCLEOTIDE SEQUENCE [LARGE SCALE GENOMIC DNA]</scope>
    <source>
        <strain evidence="16 17">cv. Gransden 2004</strain>
    </source>
</reference>
<evidence type="ECO:0000256" key="3">
    <source>
        <dbReference type="ARBA" id="ARBA00022723"/>
    </source>
</evidence>
<comment type="similarity">
    <text evidence="2 11 14">Belongs to the calreticulin family.</text>
</comment>
<sequence>MLLLLLLLVPFAACELIFQERFDYGWESRWVQSDWKRSEGLNGNFVHTAGKWYGDENDKGIQTVPDSRYYAISAKISEFNNKGRTLVLQYQVKHEQNIECGGGYVKLMSGQVDQKTFGGDTPYSIMFGPDICGSQTKKVHAIIWYKGKNHPIKKTVECETDKLSHVYTFIVKPDATYSILVDNEEKESGSLYKDWDLLPPRKIKGPTAKKPEDWHDEFIPDQVDKKPEEYDSISKEILDQDAKKPEDWDDEIDGEWKAPLISNPDYERPWTQKKIKNPDYKGKWKIPLIDNPEFEEDPDVYVLPPLKFFGIELWQVKAGSIFDNILVTDDPAYAKQFAQETWGKIKEGEKELFEEIENKERQEEKRQAEANRASMDHGRRFRDRNFDKGAEYRKRRERARLNKRRRPTHSEIDDSDPTEEKDFHDDDDGDDHDEL</sequence>
<feature type="region of interest" description="Disordered" evidence="15">
    <location>
        <begin position="357"/>
        <end position="435"/>
    </location>
</feature>
<dbReference type="KEGG" id="ppp:112291264"/>
<dbReference type="PROSITE" id="PS00805">
    <property type="entry name" value="CALRETICULIN_REPEAT"/>
    <property type="match status" value="1"/>
</dbReference>
<evidence type="ECO:0000256" key="14">
    <source>
        <dbReference type="RuleBase" id="RU362126"/>
    </source>
</evidence>
<reference evidence="16 17" key="1">
    <citation type="journal article" date="2008" name="Science">
        <title>The Physcomitrella genome reveals evolutionary insights into the conquest of land by plants.</title>
        <authorList>
            <person name="Rensing S."/>
            <person name="Lang D."/>
            <person name="Zimmer A."/>
            <person name="Terry A."/>
            <person name="Salamov A."/>
            <person name="Shapiro H."/>
            <person name="Nishiyama T."/>
            <person name="Perroud P.-F."/>
            <person name="Lindquist E."/>
            <person name="Kamisugi Y."/>
            <person name="Tanahashi T."/>
            <person name="Sakakibara K."/>
            <person name="Fujita T."/>
            <person name="Oishi K."/>
            <person name="Shin-I T."/>
            <person name="Kuroki Y."/>
            <person name="Toyoda A."/>
            <person name="Suzuki Y."/>
            <person name="Hashimoto A."/>
            <person name="Yamaguchi K."/>
            <person name="Sugano A."/>
            <person name="Kohara Y."/>
            <person name="Fujiyama A."/>
            <person name="Anterola A."/>
            <person name="Aoki S."/>
            <person name="Ashton N."/>
            <person name="Barbazuk W.B."/>
            <person name="Barker E."/>
            <person name="Bennetzen J."/>
            <person name="Bezanilla M."/>
            <person name="Blankenship R."/>
            <person name="Cho S.H."/>
            <person name="Dutcher S."/>
            <person name="Estelle M."/>
            <person name="Fawcett J.A."/>
            <person name="Gundlach H."/>
            <person name="Hanada K."/>
            <person name="Heyl A."/>
            <person name="Hicks K.A."/>
            <person name="Hugh J."/>
            <person name="Lohr M."/>
            <person name="Mayer K."/>
            <person name="Melkozernov A."/>
            <person name="Murata T."/>
            <person name="Nelson D."/>
            <person name="Pils B."/>
            <person name="Prigge M."/>
            <person name="Reiss B."/>
            <person name="Renner T."/>
            <person name="Rombauts S."/>
            <person name="Rushton P."/>
            <person name="Sanderfoot A."/>
            <person name="Schween G."/>
            <person name="Shiu S.-H."/>
            <person name="Stueber K."/>
            <person name="Theodoulou F.L."/>
            <person name="Tu H."/>
            <person name="Van de Peer Y."/>
            <person name="Verrier P.J."/>
            <person name="Waters E."/>
            <person name="Wood A."/>
            <person name="Yang L."/>
            <person name="Cove D."/>
            <person name="Cuming A."/>
            <person name="Hasebe M."/>
            <person name="Lucas S."/>
            <person name="Mishler D.B."/>
            <person name="Reski R."/>
            <person name="Grigoriev I."/>
            <person name="Quatrano R.S."/>
            <person name="Boore J.L."/>
        </authorList>
    </citation>
    <scope>NUCLEOTIDE SEQUENCE [LARGE SCALE GENOMIC DNA]</scope>
    <source>
        <strain evidence="16 17">cv. Gransden 2004</strain>
    </source>
</reference>
<dbReference type="SUPFAM" id="SSF49899">
    <property type="entry name" value="Concanavalin A-like lectins/glucanases"/>
    <property type="match status" value="1"/>
</dbReference>
<reference evidence="16" key="3">
    <citation type="submission" date="2020-12" db="UniProtKB">
        <authorList>
            <consortium name="EnsemblPlants"/>
        </authorList>
    </citation>
    <scope>IDENTIFICATION</scope>
</reference>
<feature type="compositionally biased region" description="Acidic residues" evidence="15">
    <location>
        <begin position="425"/>
        <end position="435"/>
    </location>
</feature>
<dbReference type="PRINTS" id="PR00626">
    <property type="entry name" value="CALRETICULIN"/>
</dbReference>
<feature type="disulfide bond" evidence="13">
    <location>
        <begin position="100"/>
        <end position="132"/>
    </location>
</feature>
<feature type="binding site" evidence="12">
    <location>
        <position position="312"/>
    </location>
    <ligand>
        <name>an alpha-D-glucoside</name>
        <dbReference type="ChEBI" id="CHEBI:22390"/>
    </ligand>
</feature>
<dbReference type="InterPro" id="IPR009169">
    <property type="entry name" value="Calreticulin"/>
</dbReference>
<dbReference type="GO" id="GO:0005509">
    <property type="term" value="F:calcium ion binding"/>
    <property type="evidence" value="ECO:0000318"/>
    <property type="project" value="GO_Central"/>
</dbReference>
<dbReference type="SUPFAM" id="SSF63887">
    <property type="entry name" value="P-domain of calnexin/calreticulin"/>
    <property type="match status" value="1"/>
</dbReference>
<protein>
    <recommendedName>
        <fullName evidence="11">Calreticulin</fullName>
    </recommendedName>
</protein>
<evidence type="ECO:0000256" key="1">
    <source>
        <dbReference type="ARBA" id="ARBA00004319"/>
    </source>
</evidence>
<dbReference type="InterPro" id="IPR009033">
    <property type="entry name" value="Calreticulin/calnexin_P_dom_sf"/>
</dbReference>
<dbReference type="Gene3D" id="2.10.250.10">
    <property type="entry name" value="Calreticulin/calnexin, P domain"/>
    <property type="match status" value="1"/>
</dbReference>
<gene>
    <name evidence="16" type="primary">LOC112291264</name>
</gene>
<evidence type="ECO:0000256" key="12">
    <source>
        <dbReference type="PIRSR" id="PIRSR002356-1"/>
    </source>
</evidence>
<name>A0A7I4ATH8_PHYPA</name>
<evidence type="ECO:0000313" key="16">
    <source>
        <dbReference type="EnsemblPlants" id="Pp3c14_18900V3.4"/>
    </source>
</evidence>
<dbReference type="Gramene" id="Pp3c14_18900V3.3">
    <property type="protein sequence ID" value="Pp3c14_18900V3.3"/>
    <property type="gene ID" value="Pp3c14_18900"/>
</dbReference>
<evidence type="ECO:0000256" key="9">
    <source>
        <dbReference type="ARBA" id="ARBA00022837"/>
    </source>
</evidence>
<evidence type="ECO:0000256" key="5">
    <source>
        <dbReference type="ARBA" id="ARBA00022734"/>
    </source>
</evidence>
<dbReference type="EnsemblPlants" id="Pp3c14_18900V3.4">
    <property type="protein sequence ID" value="Pp3c14_18900V3.4"/>
    <property type="gene ID" value="Pp3c14_18900"/>
</dbReference>
<organism evidence="16 17">
    <name type="scientific">Physcomitrium patens</name>
    <name type="common">Spreading-leaved earth moss</name>
    <name type="synonym">Physcomitrella patens</name>
    <dbReference type="NCBI Taxonomy" id="3218"/>
    <lineage>
        <taxon>Eukaryota</taxon>
        <taxon>Viridiplantae</taxon>
        <taxon>Streptophyta</taxon>
        <taxon>Embryophyta</taxon>
        <taxon>Bryophyta</taxon>
        <taxon>Bryophytina</taxon>
        <taxon>Bryopsida</taxon>
        <taxon>Funariidae</taxon>
        <taxon>Funariales</taxon>
        <taxon>Funariaceae</taxon>
        <taxon>Physcomitrium</taxon>
    </lineage>
</organism>
<dbReference type="Gramene" id="Pp3c14_18900V3.4">
    <property type="protein sequence ID" value="Pp3c14_18900V3.4"/>
    <property type="gene ID" value="Pp3c14_18900"/>
</dbReference>
<keyword evidence="10 11" id="KW-0143">Chaperone</keyword>
<dbReference type="GeneID" id="112291264"/>
<dbReference type="EMBL" id="ABEU02000014">
    <property type="status" value="NOT_ANNOTATED_CDS"/>
    <property type="molecule type" value="Genomic_DNA"/>
</dbReference>
<evidence type="ECO:0000256" key="2">
    <source>
        <dbReference type="ARBA" id="ARBA00010983"/>
    </source>
</evidence>
<proteinExistence type="inferred from homology"/>
<keyword evidence="6" id="KW-0677">Repeat</keyword>
<keyword evidence="17" id="KW-1185">Reference proteome</keyword>
<dbReference type="FunCoup" id="A0A7I4ATH8">
    <property type="interactions" value="3916"/>
</dbReference>
<dbReference type="FunFam" id="2.10.250.10:FF:000002">
    <property type="entry name" value="Calreticulin"/>
    <property type="match status" value="1"/>
</dbReference>
<dbReference type="GO" id="GO:0005788">
    <property type="term" value="C:endoplasmic reticulum lumen"/>
    <property type="evidence" value="ECO:0007669"/>
    <property type="project" value="UniProtKB-SubCell"/>
</dbReference>
<dbReference type="GO" id="GO:0036503">
    <property type="term" value="P:ERAD pathway"/>
    <property type="evidence" value="ECO:0000318"/>
    <property type="project" value="GO_Central"/>
</dbReference>
<evidence type="ECO:0000256" key="11">
    <source>
        <dbReference type="PIRNR" id="PIRNR002356"/>
    </source>
</evidence>
<evidence type="ECO:0000256" key="15">
    <source>
        <dbReference type="SAM" id="MobiDB-lite"/>
    </source>
</evidence>
<dbReference type="EnsemblPlants" id="Pp3c14_18900V3.3">
    <property type="protein sequence ID" value="Pp3c14_18900V3.3"/>
    <property type="gene ID" value="Pp3c14_18900"/>
</dbReference>
<evidence type="ECO:0000256" key="13">
    <source>
        <dbReference type="PIRSR" id="PIRSR002356-3"/>
    </source>
</evidence>
<dbReference type="PANTHER" id="PTHR11073:SF45">
    <property type="entry name" value="CALRETICULIN-3"/>
    <property type="match status" value="1"/>
</dbReference>
<dbReference type="PANTHER" id="PTHR11073">
    <property type="entry name" value="CALRETICULIN AND CALNEXIN"/>
    <property type="match status" value="1"/>
</dbReference>
<evidence type="ECO:0000256" key="6">
    <source>
        <dbReference type="ARBA" id="ARBA00022737"/>
    </source>
</evidence>
<feature type="compositionally biased region" description="Basic residues" evidence="15">
    <location>
        <begin position="395"/>
        <end position="407"/>
    </location>
</feature>
<feature type="binding site" evidence="12">
    <location>
        <position position="104"/>
    </location>
    <ligand>
        <name>an alpha-D-glucoside</name>
        <dbReference type="ChEBI" id="CHEBI:22390"/>
    </ligand>
</feature>
<dbReference type="FunFam" id="2.60.120.200:FF:000018">
    <property type="entry name" value="Calreticulin 1b"/>
    <property type="match status" value="1"/>
</dbReference>
<feature type="compositionally biased region" description="Basic and acidic residues" evidence="15">
    <location>
        <begin position="408"/>
        <end position="424"/>
    </location>
</feature>
<dbReference type="GO" id="GO:0030246">
    <property type="term" value="F:carbohydrate binding"/>
    <property type="evidence" value="ECO:0007669"/>
    <property type="project" value="UniProtKB-KW"/>
</dbReference>
<keyword evidence="8" id="KW-0862">Zinc</keyword>
<comment type="subcellular location">
    <subcellularLocation>
        <location evidence="1 11">Endoplasmic reticulum lumen</location>
    </subcellularLocation>
</comment>
<dbReference type="InterPro" id="IPR013320">
    <property type="entry name" value="ConA-like_dom_sf"/>
</dbReference>
<evidence type="ECO:0000313" key="17">
    <source>
        <dbReference type="Proteomes" id="UP000006727"/>
    </source>
</evidence>
<keyword evidence="7 11" id="KW-0256">Endoplasmic reticulum</keyword>
<evidence type="ECO:0000256" key="10">
    <source>
        <dbReference type="ARBA" id="ARBA00023186"/>
    </source>
</evidence>
<keyword evidence="9" id="KW-0106">Calcium</keyword>
<feature type="binding site" evidence="12">
    <location>
        <position position="123"/>
    </location>
    <ligand>
        <name>an alpha-D-glucoside</name>
        <dbReference type="ChEBI" id="CHEBI:22390"/>
    </ligand>
</feature>
<dbReference type="GO" id="GO:0006457">
    <property type="term" value="P:protein folding"/>
    <property type="evidence" value="ECO:0000318"/>
    <property type="project" value="GO_Central"/>
</dbReference>
<dbReference type="Proteomes" id="UP000006727">
    <property type="component" value="Chromosome 14"/>
</dbReference>
<dbReference type="GO" id="GO:0051082">
    <property type="term" value="F:unfolded protein binding"/>
    <property type="evidence" value="ECO:0007669"/>
    <property type="project" value="InterPro"/>
</dbReference>
<keyword evidence="4" id="KW-0732">Signal</keyword>
<dbReference type="RefSeq" id="XP_024394193.1">
    <property type="nucleotide sequence ID" value="XM_024538425.2"/>
</dbReference>
<keyword evidence="3" id="KW-0479">Metal-binding</keyword>
<feature type="compositionally biased region" description="Basic and acidic residues" evidence="15">
    <location>
        <begin position="357"/>
        <end position="394"/>
    </location>
</feature>
<dbReference type="Pfam" id="PF00262">
    <property type="entry name" value="Calreticulin"/>
    <property type="match status" value="2"/>
</dbReference>
<dbReference type="OMA" id="ACELIFQ"/>
<dbReference type="GO" id="GO:0005789">
    <property type="term" value="C:endoplasmic reticulum membrane"/>
    <property type="evidence" value="ECO:0000318"/>
    <property type="project" value="GO_Central"/>
</dbReference>
<feature type="binding site" evidence="12">
    <location>
        <position position="130"/>
    </location>
    <ligand>
        <name>an alpha-D-glucoside</name>
        <dbReference type="ChEBI" id="CHEBI:22390"/>
    </ligand>
</feature>
<dbReference type="InterPro" id="IPR018124">
    <property type="entry name" value="Calret/calnex_CS"/>
</dbReference>
<feature type="binding site" evidence="12">
    <location>
        <position position="106"/>
    </location>
    <ligand>
        <name>an alpha-D-glucoside</name>
        <dbReference type="ChEBI" id="CHEBI:22390"/>
    </ligand>
</feature>
<dbReference type="InterPro" id="IPR001580">
    <property type="entry name" value="Calret/calnex"/>
</dbReference>
<dbReference type="AlphaFoldDB" id="A0A7I4ATH8"/>
<dbReference type="OrthoDB" id="1938156at2759"/>
<dbReference type="PROSITE" id="PS00804">
    <property type="entry name" value="CALRETICULIN_2"/>
    <property type="match status" value="1"/>
</dbReference>
<keyword evidence="13" id="KW-1015">Disulfide bond</keyword>
<evidence type="ECO:0000256" key="8">
    <source>
        <dbReference type="ARBA" id="ARBA00022833"/>
    </source>
</evidence>
<dbReference type="Gene3D" id="2.60.120.200">
    <property type="match status" value="1"/>
</dbReference>
<dbReference type="PIRSF" id="PIRSF002356">
    <property type="entry name" value="Calreticulin"/>
    <property type="match status" value="1"/>
</dbReference>
<evidence type="ECO:0000256" key="4">
    <source>
        <dbReference type="ARBA" id="ARBA00022729"/>
    </source>
</evidence>
<accession>A0A7I4ATH8</accession>
<keyword evidence="5" id="KW-0430">Lectin</keyword>
<evidence type="ECO:0000256" key="7">
    <source>
        <dbReference type="ARBA" id="ARBA00022824"/>
    </source>
</evidence>
<dbReference type="PROSITE" id="PS00803">
    <property type="entry name" value="CALRETICULIN_1"/>
    <property type="match status" value="1"/>
</dbReference>